<dbReference type="EMBL" id="QJNS01000129">
    <property type="protein sequence ID" value="RYO85748.1"/>
    <property type="molecule type" value="Genomic_DNA"/>
</dbReference>
<dbReference type="Pfam" id="PF06985">
    <property type="entry name" value="HET"/>
    <property type="match status" value="1"/>
</dbReference>
<evidence type="ECO:0000259" key="1">
    <source>
        <dbReference type="Pfam" id="PF06985"/>
    </source>
</evidence>
<sequence length="683" mass="77075">MLHTDSWSTPVFQYATLSSKPRTFRLVKLLPQVRSSFPPFGKTVRVQIIEESLDDPHPFSALSYTWGNVGRGPPNRKVIVETPEGQRDLRIYEPLETELLSLVKGGTAELPLFIDQICINQADEDEKASQVNEGVLSRVTGPNVGHFLEVFDAVVDSTVDVGGVVREDRDDILRLVRLYGHRFPIRGAVDVLGRPWFNRLWVVQESFLRIFQQRKAIHQQASFMSLYDLVIKYSVNEEGFKVGVKLPEDRIFGLLGLARSDEIKDNTNVDYNNLRNVYTRFAALAARHNLDVLLFSQKSDLDGDLPSWVPDWSMSCLRTPYGYSNLTTPVFSAGGSTISQPPVADVALGRLTVQGLSVDRVNRVGVHGIQRDATNNSIQQIDYPSVVRFSDEINEFLGLARKIEESRSRDAPDQQLRDEVAIHLTDGGLSTRQLLATFDPTTTQGTLGKIHHRVYRQGQVEINAELKRQSYSITRIIRTVGIVPWYWVPASEVDVLRLCATDPIRAARKWMEGAYNFVTDMLGVVRASSAVQLVAWFRRMRRRYYSSVDFAMPDRERVPRRVGLDHELLGTREWELYTSNLYRTIGRKLFLTERGYVGLGPEHMEKGDAVVVLVGSSVPHILRPDVETDSLVGPSQANLGLEGKVPSVEPRWSYVGEAYCGGIMDGELLKEEGRLDCVQFHIF</sequence>
<feature type="domain" description="Heterokaryon incompatibility" evidence="1">
    <location>
        <begin position="59"/>
        <end position="132"/>
    </location>
</feature>
<evidence type="ECO:0000313" key="2">
    <source>
        <dbReference type="EMBL" id="RYO85748.1"/>
    </source>
</evidence>
<dbReference type="PANTHER" id="PTHR24148:SF64">
    <property type="entry name" value="HETEROKARYON INCOMPATIBILITY DOMAIN-CONTAINING PROTEIN"/>
    <property type="match status" value="1"/>
</dbReference>
<comment type="caution">
    <text evidence="2">The sequence shown here is derived from an EMBL/GenBank/DDBJ whole genome shotgun (WGS) entry which is preliminary data.</text>
</comment>
<name>A0ABY0H5Y5_9PEZI</name>
<proteinExistence type="predicted"/>
<keyword evidence="3" id="KW-1185">Reference proteome</keyword>
<dbReference type="PANTHER" id="PTHR24148">
    <property type="entry name" value="ANKYRIN REPEAT DOMAIN-CONTAINING PROTEIN 39 HOMOLOG-RELATED"/>
    <property type="match status" value="1"/>
</dbReference>
<dbReference type="Pfam" id="PF26639">
    <property type="entry name" value="Het-6_barrel"/>
    <property type="match status" value="1"/>
</dbReference>
<protein>
    <recommendedName>
        <fullName evidence="1">Heterokaryon incompatibility domain-containing protein</fullName>
    </recommendedName>
</protein>
<dbReference type="Proteomes" id="UP000294003">
    <property type="component" value="Unassembled WGS sequence"/>
</dbReference>
<dbReference type="InterPro" id="IPR052895">
    <property type="entry name" value="HetReg/Transcr_Mod"/>
</dbReference>
<evidence type="ECO:0000313" key="3">
    <source>
        <dbReference type="Proteomes" id="UP000294003"/>
    </source>
</evidence>
<dbReference type="InterPro" id="IPR010730">
    <property type="entry name" value="HET"/>
</dbReference>
<reference evidence="2 3" key="1">
    <citation type="submission" date="2018-06" db="EMBL/GenBank/DDBJ databases">
        <title>Complete Genomes of Monosporascus.</title>
        <authorList>
            <person name="Robinson A.J."/>
            <person name="Natvig D.O."/>
        </authorList>
    </citation>
    <scope>NUCLEOTIDE SEQUENCE [LARGE SCALE GENOMIC DNA]</scope>
    <source>
        <strain evidence="2 3">CBS 609.92</strain>
    </source>
</reference>
<gene>
    <name evidence="2" type="ORF">DL762_005069</name>
</gene>
<organism evidence="2 3">
    <name type="scientific">Monosporascus cannonballus</name>
    <dbReference type="NCBI Taxonomy" id="155416"/>
    <lineage>
        <taxon>Eukaryota</taxon>
        <taxon>Fungi</taxon>
        <taxon>Dikarya</taxon>
        <taxon>Ascomycota</taxon>
        <taxon>Pezizomycotina</taxon>
        <taxon>Sordariomycetes</taxon>
        <taxon>Xylariomycetidae</taxon>
        <taxon>Xylariales</taxon>
        <taxon>Xylariales incertae sedis</taxon>
        <taxon>Monosporascus</taxon>
    </lineage>
</organism>
<accession>A0ABY0H5Y5</accession>